<evidence type="ECO:0000256" key="1">
    <source>
        <dbReference type="ARBA" id="ARBA00009981"/>
    </source>
</evidence>
<dbReference type="OrthoDB" id="9800503at2"/>
<sequence>MEVSVRELKSRLSEYLRRAAAGEEVIVTSRGKAVARLSAPRSVRRGTPSEEEAVAFLRSQSWVRPGKGKPRLPEYVARLKPGEKTLAELVAEERG</sequence>
<evidence type="ECO:0000313" key="3">
    <source>
        <dbReference type="EMBL" id="TXF10708.1"/>
    </source>
</evidence>
<gene>
    <name evidence="3" type="ORF">FR698_13815</name>
</gene>
<dbReference type="Gene3D" id="3.40.1620.10">
    <property type="entry name" value="YefM-like domain"/>
    <property type="match status" value="1"/>
</dbReference>
<name>A0A5C7EQB4_9PROT</name>
<comment type="function">
    <text evidence="2">Antitoxin component of a type II toxin-antitoxin (TA) system.</text>
</comment>
<dbReference type="NCBIfam" id="TIGR01552">
    <property type="entry name" value="phd_fam"/>
    <property type="match status" value="1"/>
</dbReference>
<dbReference type="EMBL" id="VPFL01000023">
    <property type="protein sequence ID" value="TXF10708.1"/>
    <property type="molecule type" value="Genomic_DNA"/>
</dbReference>
<comment type="caution">
    <text evidence="3">The sequence shown here is derived from an EMBL/GenBank/DDBJ whole genome shotgun (WGS) entry which is preliminary data.</text>
</comment>
<dbReference type="SUPFAM" id="SSF143120">
    <property type="entry name" value="YefM-like"/>
    <property type="match status" value="1"/>
</dbReference>
<dbReference type="PANTHER" id="PTHR35377:SF5">
    <property type="entry name" value="ANTITOXIN VAPB46"/>
    <property type="match status" value="1"/>
</dbReference>
<dbReference type="InterPro" id="IPR051416">
    <property type="entry name" value="phD-YefM_TA_antitoxins"/>
</dbReference>
<dbReference type="InterPro" id="IPR006442">
    <property type="entry name" value="Antitoxin_Phd/YefM"/>
</dbReference>
<evidence type="ECO:0000313" key="4">
    <source>
        <dbReference type="Proteomes" id="UP000321201"/>
    </source>
</evidence>
<keyword evidence="4" id="KW-1185">Reference proteome</keyword>
<dbReference type="Pfam" id="PF02604">
    <property type="entry name" value="PhdYeFM_antitox"/>
    <property type="match status" value="1"/>
</dbReference>
<dbReference type="PANTHER" id="PTHR35377">
    <property type="entry name" value="ANTITOXIN VAPB49-RELATED-RELATED"/>
    <property type="match status" value="1"/>
</dbReference>
<protein>
    <recommendedName>
        <fullName evidence="2">Antitoxin</fullName>
    </recommendedName>
</protein>
<dbReference type="RefSeq" id="WP_147800789.1">
    <property type="nucleotide sequence ID" value="NZ_VPFL01000023.1"/>
</dbReference>
<comment type="similarity">
    <text evidence="1 2">Belongs to the phD/YefM antitoxin family.</text>
</comment>
<accession>A0A5C7EQB4</accession>
<dbReference type="InterPro" id="IPR036165">
    <property type="entry name" value="YefM-like_sf"/>
</dbReference>
<dbReference type="InParanoid" id="A0A5C7EQB4"/>
<evidence type="ECO:0000256" key="2">
    <source>
        <dbReference type="RuleBase" id="RU362080"/>
    </source>
</evidence>
<dbReference type="AlphaFoldDB" id="A0A5C7EQB4"/>
<dbReference type="GO" id="GO:0097351">
    <property type="term" value="F:toxin sequestering activity"/>
    <property type="evidence" value="ECO:0007669"/>
    <property type="project" value="TreeGrafter"/>
</dbReference>
<organism evidence="3 4">
    <name type="scientific">Pelomicrobium methylotrophicum</name>
    <dbReference type="NCBI Taxonomy" id="2602750"/>
    <lineage>
        <taxon>Bacteria</taxon>
        <taxon>Pseudomonadati</taxon>
        <taxon>Pseudomonadota</taxon>
        <taxon>Hydrogenophilia</taxon>
        <taxon>Hydrogenophilia incertae sedis</taxon>
        <taxon>Pelomicrobium</taxon>
    </lineage>
</organism>
<dbReference type="Proteomes" id="UP000321201">
    <property type="component" value="Unassembled WGS sequence"/>
</dbReference>
<reference evidence="3 4" key="1">
    <citation type="submission" date="2019-08" db="EMBL/GenBank/DDBJ databases">
        <title>Pelomicrobium methylotrophicum gen. nov., sp. nov. a moderately thermophilic, facultatively anaerobic, lithoautotrophic and methylotrophic bacterium isolated from a terrestrial mud volcano.</title>
        <authorList>
            <person name="Slobodkina G.B."/>
            <person name="Merkel A.Y."/>
            <person name="Slobodkin A.I."/>
        </authorList>
    </citation>
    <scope>NUCLEOTIDE SEQUENCE [LARGE SCALE GENOMIC DNA]</scope>
    <source>
        <strain evidence="3 4">SM250</strain>
    </source>
</reference>
<proteinExistence type="inferred from homology"/>